<dbReference type="AlphaFoldDB" id="A0A5J6MKL3"/>
<dbReference type="EMBL" id="CP042906">
    <property type="protein sequence ID" value="QEX17727.1"/>
    <property type="molecule type" value="Genomic_DNA"/>
</dbReference>
<keyword evidence="3" id="KW-1185">Reference proteome</keyword>
<dbReference type="OrthoDB" id="9179874at2"/>
<evidence type="ECO:0000259" key="1">
    <source>
        <dbReference type="Pfam" id="PF01571"/>
    </source>
</evidence>
<gene>
    <name evidence="2" type="ORF">FRZ44_30300</name>
</gene>
<dbReference type="Pfam" id="PF01571">
    <property type="entry name" value="GCV_T"/>
    <property type="match status" value="1"/>
</dbReference>
<protein>
    <recommendedName>
        <fullName evidence="1">GCVT N-terminal domain-containing protein</fullName>
    </recommendedName>
</protein>
<dbReference type="KEGG" id="htq:FRZ44_30300"/>
<accession>A0A5J6MKL3</accession>
<evidence type="ECO:0000313" key="2">
    <source>
        <dbReference type="EMBL" id="QEX17727.1"/>
    </source>
</evidence>
<sequence>MASATVSPTAFNRRSYVYRLLDAKGAEWAAIRDSAVAMRLGRSVDEEVGIGRRLALTDLSPLPRTGFKGTGTVEWLTAQGMMIGPDSNMAYRQADGSLAARLAPTEIFLIDSLKGEAGLIDRLNGAWNWGAEKPRKLIGYPMPRAESHCWFMISGWQAPAMFAKICGVDLRAHKFKQGQIAQTSVAKISAILIRDYFGEMPAYHLLTDSASAEYMWGCLVDAMAEFDGQPIGLGALRRLAEAR</sequence>
<dbReference type="Proteomes" id="UP000326202">
    <property type="component" value="Chromosome"/>
</dbReference>
<dbReference type="SUPFAM" id="SSF103025">
    <property type="entry name" value="Folate-binding domain"/>
    <property type="match status" value="1"/>
</dbReference>
<dbReference type="InterPro" id="IPR006222">
    <property type="entry name" value="GCVT_N"/>
</dbReference>
<dbReference type="InterPro" id="IPR027266">
    <property type="entry name" value="TrmE/GcvT-like"/>
</dbReference>
<dbReference type="Gene3D" id="3.30.1360.120">
    <property type="entry name" value="Probable tRNA modification gtpase trme, domain 1"/>
    <property type="match status" value="1"/>
</dbReference>
<feature type="domain" description="GCVT N-terminal" evidence="1">
    <location>
        <begin position="146"/>
        <end position="239"/>
    </location>
</feature>
<name>A0A5J6MKL3_9PROT</name>
<dbReference type="RefSeq" id="WP_151177956.1">
    <property type="nucleotide sequence ID" value="NZ_CP042906.1"/>
</dbReference>
<reference evidence="2 3" key="1">
    <citation type="submission" date="2019-08" db="EMBL/GenBank/DDBJ databases">
        <title>Hyperibacter terrae gen. nov., sp. nov. and Hyperibacter viscosus sp. nov., two new members in the family Rhodospirillaceae isolated from the rhizosphere of Hypericum perforatum.</title>
        <authorList>
            <person name="Noviana Z."/>
        </authorList>
    </citation>
    <scope>NUCLEOTIDE SEQUENCE [LARGE SCALE GENOMIC DNA]</scope>
    <source>
        <strain evidence="2 3">R5913</strain>
    </source>
</reference>
<evidence type="ECO:0000313" key="3">
    <source>
        <dbReference type="Proteomes" id="UP000326202"/>
    </source>
</evidence>
<organism evidence="2 3">
    <name type="scientific">Hypericibacter terrae</name>
    <dbReference type="NCBI Taxonomy" id="2602015"/>
    <lineage>
        <taxon>Bacteria</taxon>
        <taxon>Pseudomonadati</taxon>
        <taxon>Pseudomonadota</taxon>
        <taxon>Alphaproteobacteria</taxon>
        <taxon>Rhodospirillales</taxon>
        <taxon>Dongiaceae</taxon>
        <taxon>Hypericibacter</taxon>
    </lineage>
</organism>
<proteinExistence type="predicted"/>